<evidence type="ECO:0000256" key="4">
    <source>
        <dbReference type="ARBA" id="ARBA00023136"/>
    </source>
</evidence>
<dbReference type="GO" id="GO:0030322">
    <property type="term" value="P:stabilization of membrane potential"/>
    <property type="evidence" value="ECO:0007669"/>
    <property type="project" value="TreeGrafter"/>
</dbReference>
<organism evidence="6 7">
    <name type="scientific">Megalurothrips usitatus</name>
    <name type="common">bean blossom thrips</name>
    <dbReference type="NCBI Taxonomy" id="439358"/>
    <lineage>
        <taxon>Eukaryota</taxon>
        <taxon>Metazoa</taxon>
        <taxon>Ecdysozoa</taxon>
        <taxon>Arthropoda</taxon>
        <taxon>Hexapoda</taxon>
        <taxon>Insecta</taxon>
        <taxon>Pterygota</taxon>
        <taxon>Neoptera</taxon>
        <taxon>Paraneoptera</taxon>
        <taxon>Thysanoptera</taxon>
        <taxon>Terebrantia</taxon>
        <taxon>Thripoidea</taxon>
        <taxon>Thripidae</taxon>
        <taxon>Megalurothrips</taxon>
    </lineage>
</organism>
<dbReference type="InterPro" id="IPR003280">
    <property type="entry name" value="2pore_dom_K_chnl"/>
</dbReference>
<feature type="compositionally biased region" description="Basic and acidic residues" evidence="5">
    <location>
        <begin position="19"/>
        <end position="29"/>
    </location>
</feature>
<evidence type="ECO:0000256" key="2">
    <source>
        <dbReference type="ARBA" id="ARBA00022692"/>
    </source>
</evidence>
<evidence type="ECO:0000256" key="5">
    <source>
        <dbReference type="SAM" id="MobiDB-lite"/>
    </source>
</evidence>
<sequence length="270" mass="29128">MAGAGRSPRGSRGPLHRSRSFDPDPDLRAAIDMGMFGGLGPGGGGGGGGAPMPPGYGHGHYGGFGPPGAGPAMAAAPRPGYLAGYPPGYGPAYPYQHHQQLVHRPNLHGPDLEAERAPSKCGMFWRYVWKLSSCLCSHITLVSLVVAYCLLGALTFEKLESSNEVMVKTNISYRRSNVTQWLWMMTSDTDVLRQDNWTLEAIERLKIFEQELLWAMRSQGWDGIEDASKLQWTFLGALFYSIIVITTIGEPAGESCSLGGARPQSNACLG</sequence>
<dbReference type="GO" id="GO:0005886">
    <property type="term" value="C:plasma membrane"/>
    <property type="evidence" value="ECO:0007669"/>
    <property type="project" value="TreeGrafter"/>
</dbReference>
<feature type="compositionally biased region" description="Low complexity" evidence="5">
    <location>
        <begin position="1"/>
        <end position="13"/>
    </location>
</feature>
<evidence type="ECO:0000256" key="1">
    <source>
        <dbReference type="ARBA" id="ARBA00004141"/>
    </source>
</evidence>
<comment type="subcellular location">
    <subcellularLocation>
        <location evidence="1">Membrane</location>
        <topology evidence="1">Multi-pass membrane protein</topology>
    </subcellularLocation>
</comment>
<dbReference type="SUPFAM" id="SSF81324">
    <property type="entry name" value="Voltage-gated potassium channels"/>
    <property type="match status" value="1"/>
</dbReference>
<keyword evidence="4" id="KW-0472">Membrane</keyword>
<name>A0AAV7XHC8_9NEOP</name>
<evidence type="ECO:0000313" key="7">
    <source>
        <dbReference type="Proteomes" id="UP001075354"/>
    </source>
</evidence>
<accession>A0AAV7XHC8</accession>
<proteinExistence type="predicted"/>
<protein>
    <recommendedName>
        <fullName evidence="8">TWiK family of potassium channels protein 7</fullName>
    </recommendedName>
</protein>
<dbReference type="GO" id="GO:0022841">
    <property type="term" value="F:potassium ion leak channel activity"/>
    <property type="evidence" value="ECO:0007669"/>
    <property type="project" value="TreeGrafter"/>
</dbReference>
<dbReference type="EMBL" id="JAPTSV010000009">
    <property type="protein sequence ID" value="KAJ1524017.1"/>
    <property type="molecule type" value="Genomic_DNA"/>
</dbReference>
<keyword evidence="3" id="KW-1133">Transmembrane helix</keyword>
<dbReference type="GO" id="GO:0015271">
    <property type="term" value="F:outward rectifier potassium channel activity"/>
    <property type="evidence" value="ECO:0007669"/>
    <property type="project" value="TreeGrafter"/>
</dbReference>
<dbReference type="Gene3D" id="1.10.287.70">
    <property type="match status" value="1"/>
</dbReference>
<feature type="region of interest" description="Disordered" evidence="5">
    <location>
        <begin position="1"/>
        <end position="51"/>
    </location>
</feature>
<dbReference type="PANTHER" id="PTHR11003:SF334">
    <property type="entry name" value="FI03418P"/>
    <property type="match status" value="1"/>
</dbReference>
<dbReference type="AlphaFoldDB" id="A0AAV7XHC8"/>
<feature type="compositionally biased region" description="Gly residues" evidence="5">
    <location>
        <begin position="35"/>
        <end position="51"/>
    </location>
</feature>
<dbReference type="Proteomes" id="UP001075354">
    <property type="component" value="Chromosome 9"/>
</dbReference>
<comment type="caution">
    <text evidence="6">The sequence shown here is derived from an EMBL/GenBank/DDBJ whole genome shotgun (WGS) entry which is preliminary data.</text>
</comment>
<evidence type="ECO:0000313" key="6">
    <source>
        <dbReference type="EMBL" id="KAJ1524017.1"/>
    </source>
</evidence>
<evidence type="ECO:0000256" key="3">
    <source>
        <dbReference type="ARBA" id="ARBA00022989"/>
    </source>
</evidence>
<keyword evidence="7" id="KW-1185">Reference proteome</keyword>
<reference evidence="6" key="1">
    <citation type="submission" date="2022-12" db="EMBL/GenBank/DDBJ databases">
        <title>Chromosome-level genome assembly of the bean flower thrips Megalurothrips usitatus.</title>
        <authorList>
            <person name="Ma L."/>
            <person name="Liu Q."/>
            <person name="Li H."/>
            <person name="Cai W."/>
        </authorList>
    </citation>
    <scope>NUCLEOTIDE SEQUENCE</scope>
    <source>
        <strain evidence="6">Cailab_2022a</strain>
    </source>
</reference>
<gene>
    <name evidence="6" type="ORF">ONE63_010560</name>
</gene>
<keyword evidence="2" id="KW-0812">Transmembrane</keyword>
<evidence type="ECO:0008006" key="8">
    <source>
        <dbReference type="Google" id="ProtNLM"/>
    </source>
</evidence>
<dbReference type="PANTHER" id="PTHR11003">
    <property type="entry name" value="POTASSIUM CHANNEL, SUBFAMILY K"/>
    <property type="match status" value="1"/>
</dbReference>